<dbReference type="Gene3D" id="1.10.10.2660">
    <property type="entry name" value="Ubiquitin-activating enzyme E1, SCCH domain"/>
    <property type="match status" value="1"/>
</dbReference>
<dbReference type="Gene3D" id="2.40.30.180">
    <property type="entry name" value="Ubiquitin-activating enzyme E1, FCCH domain"/>
    <property type="match status" value="1"/>
</dbReference>
<evidence type="ECO:0000256" key="1">
    <source>
        <dbReference type="ARBA" id="ARBA00000488"/>
    </source>
</evidence>
<evidence type="ECO:0000256" key="7">
    <source>
        <dbReference type="ARBA" id="ARBA00022786"/>
    </source>
</evidence>
<gene>
    <name evidence="13" type="ORF">PPROV_000517800</name>
</gene>
<comment type="similarity">
    <text evidence="3 10">Belongs to the ubiquitin-activating E1 family.</text>
</comment>
<evidence type="ECO:0000256" key="8">
    <source>
        <dbReference type="ARBA" id="ARBA00022840"/>
    </source>
</evidence>
<evidence type="ECO:0000256" key="9">
    <source>
        <dbReference type="PROSITE-ProRule" id="PRU10132"/>
    </source>
</evidence>
<dbReference type="FunFam" id="3.10.290.60:FF:000001">
    <property type="entry name" value="Ubiquitin-activating enzyme E1 2"/>
    <property type="match status" value="1"/>
</dbReference>
<dbReference type="NCBIfam" id="TIGR01408">
    <property type="entry name" value="Ube1"/>
    <property type="match status" value="1"/>
</dbReference>
<dbReference type="Pfam" id="PF09358">
    <property type="entry name" value="E1_UFD"/>
    <property type="match status" value="1"/>
</dbReference>
<comment type="pathway">
    <text evidence="2">Protein modification; protein ubiquitination.</text>
</comment>
<dbReference type="InterPro" id="IPR045886">
    <property type="entry name" value="ThiF/MoeB/HesA"/>
</dbReference>
<dbReference type="InterPro" id="IPR042063">
    <property type="entry name" value="Ubi_acti_E1_SCCH"/>
</dbReference>
<feature type="region of interest" description="Disordered" evidence="11">
    <location>
        <begin position="1"/>
        <end position="61"/>
    </location>
</feature>
<dbReference type="Proteomes" id="UP000660262">
    <property type="component" value="Unassembled WGS sequence"/>
</dbReference>
<dbReference type="Gene3D" id="3.40.50.720">
    <property type="entry name" value="NAD(P)-binding Rossmann-like Domain"/>
    <property type="match status" value="1"/>
</dbReference>
<accession>A0A830HIL4</accession>
<evidence type="ECO:0000256" key="2">
    <source>
        <dbReference type="ARBA" id="ARBA00004906"/>
    </source>
</evidence>
<dbReference type="EMBL" id="BNJQ01000013">
    <property type="protein sequence ID" value="GHP06433.1"/>
    <property type="molecule type" value="Genomic_DNA"/>
</dbReference>
<dbReference type="PRINTS" id="PR01849">
    <property type="entry name" value="UBIQUITINACT"/>
</dbReference>
<comment type="caution">
    <text evidence="13">The sequence shown here is derived from an EMBL/GenBank/DDBJ whole genome shotgun (WGS) entry which is preliminary data.</text>
</comment>
<keyword evidence="6 10" id="KW-0547">Nucleotide-binding</keyword>
<evidence type="ECO:0000259" key="12">
    <source>
        <dbReference type="SMART" id="SM00985"/>
    </source>
</evidence>
<dbReference type="InterPro" id="IPR035985">
    <property type="entry name" value="Ubiquitin-activating_enz"/>
</dbReference>
<feature type="compositionally biased region" description="Low complexity" evidence="11">
    <location>
        <begin position="47"/>
        <end position="57"/>
    </location>
</feature>
<keyword evidence="5 10" id="KW-0436">Ligase</keyword>
<evidence type="ECO:0000313" key="14">
    <source>
        <dbReference type="Proteomes" id="UP000660262"/>
    </source>
</evidence>
<dbReference type="GO" id="GO:0019948">
    <property type="term" value="F:SUMO activating enzyme activity"/>
    <property type="evidence" value="ECO:0007669"/>
    <property type="project" value="TreeGrafter"/>
</dbReference>
<dbReference type="GO" id="GO:0005737">
    <property type="term" value="C:cytoplasm"/>
    <property type="evidence" value="ECO:0007669"/>
    <property type="project" value="TreeGrafter"/>
</dbReference>
<feature type="active site" description="Glycyl thioester intermediate" evidence="9">
    <location>
        <position position="681"/>
    </location>
</feature>
<dbReference type="GO" id="GO:0031510">
    <property type="term" value="C:SUMO activating enzyme complex"/>
    <property type="evidence" value="ECO:0007669"/>
    <property type="project" value="TreeGrafter"/>
</dbReference>
<feature type="compositionally biased region" description="Low complexity" evidence="11">
    <location>
        <begin position="8"/>
        <end position="23"/>
    </location>
</feature>
<sequence length="1110" mass="121193">MSKRDRTSSSSLAAKGAGGASSSPPTTEAKRTKKNTTKPDAENMAANGNNNNNNNNNEPMELDEDLHSRQLAVYGRDAMRKLAQAKVLISGMNGLGIEVAKNVSLAGVSAITIHDTIDTDYKHLSSQFYLTEANMGTNRAAACAEKLQDLNPSVDINVDTRPVEQTLLDAAFLSQFNVVVLAGDTCTAEQAVQCDNICHNAAGGSIPFIKAETRGVFGTIFTDFGPTFHVSDADGELPHTGIVASISEMDETTVIVTNVDDERLEFEDGEFVTFSEVKGMTQLNDGVARKVKNCKPHSFEVELGGSMKCSDLSPYESGGLVTQAKQPKTVSFKTLAAATNDPGEFLLCDFAKFTRPALLHLAFLALDSYRSQRLAAGEAMGGGAAGGRLPAPGDDADAAAFVATCRETNASLPPALKQDDDMFDEKVLTLFAKTCAGEINPMAALFGGFVGQEVVKACSSKFTPLNQFFYFDSCESLPLDGDGMLALSKEDMAPRGTRHDGQIAVFGAKFQEHAASRNIFLVGAGALGCEFLKNLSLMGVCGTSGGGKCTVTDDDIIEKSNLSRQFLFRDKNIGSAKSSTARDAAVGINSDFSCHALQNRVSPETETVFKDAFWESLGVVVNALDNVNARLYVDSRCVYYAKPLLESGTLGPKCNTQMVLPHKTENYGASRDPPEKQAPMCTLHSFPHNIDHCLTWARNEFEGMLEKAPAEANLYLKSPSEYGANAKQAGDAQAREQLERVYESLVTVRCKTYEDCIRWARLRFQENFHNKVAQLTYTFPEDARTSNGALFWSPPKRFPTALNFDRDDATMVGLITAMAHLQAEVYGIEKPSYAFQHSEMARAISEVGVDPFVPKANVKIETDPKATKAAAETSMDDDARIAQLLEQVAAGLADTPMSGNLSPIVFEKDDDTNYHMDVISGLANMRARNYTIEEVDKLQAKLIAGRIVPAIATTTAAATGLVCLELYKVLLNKENIEDYRNTFCNLALPLFAMAEPVGMKKFTFEHKDQKLEWSLWNRWVIEGDVTMQDVLTWFEERGLTAYSISAGSSLLYNNIFPKHKERLGTKVSELYTTIAKQTIPDDRRHFDVVVACEDDEGEDLDVPLMSIRFR</sequence>
<dbReference type="AlphaFoldDB" id="A0A830HIL4"/>
<evidence type="ECO:0000256" key="3">
    <source>
        <dbReference type="ARBA" id="ARBA00005673"/>
    </source>
</evidence>
<dbReference type="SMART" id="SM00985">
    <property type="entry name" value="UBA_e1_C"/>
    <property type="match status" value="1"/>
</dbReference>
<dbReference type="InterPro" id="IPR018965">
    <property type="entry name" value="Ub-activating_enz_E1_C"/>
</dbReference>
<dbReference type="PROSITE" id="PS00865">
    <property type="entry name" value="UBIQUITIN_ACTIVAT_2"/>
    <property type="match status" value="1"/>
</dbReference>
<dbReference type="Pfam" id="PF00899">
    <property type="entry name" value="ThiF"/>
    <property type="match status" value="2"/>
</dbReference>
<dbReference type="GO" id="GO:0004839">
    <property type="term" value="F:ubiquitin activating enzyme activity"/>
    <property type="evidence" value="ECO:0007669"/>
    <property type="project" value="UniProtKB-EC"/>
</dbReference>
<dbReference type="EC" id="6.2.1.45" evidence="4"/>
<dbReference type="SUPFAM" id="SSF69572">
    <property type="entry name" value="Activating enzymes of the ubiquitin-like proteins"/>
    <property type="match status" value="2"/>
</dbReference>
<evidence type="ECO:0000256" key="11">
    <source>
        <dbReference type="SAM" id="MobiDB-lite"/>
    </source>
</evidence>
<reference evidence="13" key="1">
    <citation type="submission" date="2020-10" db="EMBL/GenBank/DDBJ databases">
        <title>Unveiling of a novel bifunctional photoreceptor, Dualchrome1, isolated from a cosmopolitan green alga.</title>
        <authorList>
            <person name="Suzuki S."/>
            <person name="Kawachi M."/>
        </authorList>
    </citation>
    <scope>NUCLEOTIDE SEQUENCE</scope>
    <source>
        <strain evidence="13">NIES 2893</strain>
    </source>
</reference>
<dbReference type="GO" id="GO:0005524">
    <property type="term" value="F:ATP binding"/>
    <property type="evidence" value="ECO:0007669"/>
    <property type="project" value="UniProtKB-KW"/>
</dbReference>
<keyword evidence="7 10" id="KW-0833">Ubl conjugation pathway</keyword>
<evidence type="ECO:0000256" key="6">
    <source>
        <dbReference type="ARBA" id="ARBA00022741"/>
    </source>
</evidence>
<feature type="domain" description="Ubiquitin-activating enzyme E1 C-terminal" evidence="12">
    <location>
        <begin position="979"/>
        <end position="1105"/>
    </location>
</feature>
<dbReference type="InterPro" id="IPR000594">
    <property type="entry name" value="ThiF_NAD_FAD-bd"/>
</dbReference>
<dbReference type="PANTHER" id="PTHR10953:SF4">
    <property type="entry name" value="UBIQUITIN-ACTIVATING ENZYME E1 C-TERMINAL DOMAIN-CONTAINING PROTEIN"/>
    <property type="match status" value="1"/>
</dbReference>
<dbReference type="InterPro" id="IPR000011">
    <property type="entry name" value="UBQ/SUMO-activ_enz_E1-like"/>
</dbReference>
<organism evidence="13 14">
    <name type="scientific">Pycnococcus provasolii</name>
    <dbReference type="NCBI Taxonomy" id="41880"/>
    <lineage>
        <taxon>Eukaryota</taxon>
        <taxon>Viridiplantae</taxon>
        <taxon>Chlorophyta</taxon>
        <taxon>Pseudoscourfieldiophyceae</taxon>
        <taxon>Pseudoscourfieldiales</taxon>
        <taxon>Pycnococcaceae</taxon>
        <taxon>Pycnococcus</taxon>
    </lineage>
</organism>
<dbReference type="InterPro" id="IPR019572">
    <property type="entry name" value="UBA_E1_SCCH"/>
</dbReference>
<dbReference type="PANTHER" id="PTHR10953">
    <property type="entry name" value="UBIQUITIN-ACTIVATING ENZYME E1"/>
    <property type="match status" value="1"/>
</dbReference>
<proteinExistence type="inferred from homology"/>
<keyword evidence="14" id="KW-1185">Reference proteome</keyword>
<dbReference type="OrthoDB" id="10252231at2759"/>
<comment type="catalytic activity">
    <reaction evidence="1">
        <text>ATP + ubiquitin + [E1 ubiquitin-activating enzyme]-L-cysteine = AMP + diphosphate + S-ubiquitinyl-[E1 ubiquitin-activating enzyme]-L-cysteine.</text>
        <dbReference type="EC" id="6.2.1.45"/>
    </reaction>
</comment>
<dbReference type="GO" id="GO:0016925">
    <property type="term" value="P:protein sumoylation"/>
    <property type="evidence" value="ECO:0007669"/>
    <property type="project" value="TreeGrafter"/>
</dbReference>
<dbReference type="InterPro" id="IPR042449">
    <property type="entry name" value="Ub-E1_IAD_1"/>
</dbReference>
<dbReference type="UniPathway" id="UPA00143"/>
<evidence type="ECO:0000256" key="5">
    <source>
        <dbReference type="ARBA" id="ARBA00022598"/>
    </source>
</evidence>
<dbReference type="InterPro" id="IPR042302">
    <property type="entry name" value="E1_FCCH_sf"/>
</dbReference>
<dbReference type="FunFam" id="3.50.50.80:FF:000001">
    <property type="entry name" value="ubiquitin-like modifier-activating enzyme 1"/>
    <property type="match status" value="1"/>
</dbReference>
<dbReference type="Gene3D" id="3.10.290.60">
    <property type="entry name" value="Ubiquitin-activating enzyme E1, UFD domain"/>
    <property type="match status" value="1"/>
</dbReference>
<dbReference type="FunFam" id="1.10.10.2660:FF:000002">
    <property type="entry name" value="Ubiquitin-activating enzyme E1 2"/>
    <property type="match status" value="1"/>
</dbReference>
<evidence type="ECO:0000256" key="10">
    <source>
        <dbReference type="RuleBase" id="RU000519"/>
    </source>
</evidence>
<dbReference type="Gene3D" id="3.50.50.80">
    <property type="entry name" value="Ubiquitin-activating enzyme E1, inactive adenylation domain, subdomain 1"/>
    <property type="match status" value="1"/>
</dbReference>
<dbReference type="InterPro" id="IPR038252">
    <property type="entry name" value="UBA_E1_C_sf"/>
</dbReference>
<evidence type="ECO:0000256" key="4">
    <source>
        <dbReference type="ARBA" id="ARBA00012990"/>
    </source>
</evidence>
<protein>
    <recommendedName>
        <fullName evidence="4">E1 ubiquitin-activating enzyme</fullName>
        <ecNumber evidence="4">6.2.1.45</ecNumber>
    </recommendedName>
</protein>
<dbReference type="CDD" id="cd01490">
    <property type="entry name" value="Ube1_repeat2"/>
    <property type="match status" value="1"/>
</dbReference>
<dbReference type="Pfam" id="PF10585">
    <property type="entry name" value="UBA_E1_SCCH"/>
    <property type="match status" value="1"/>
</dbReference>
<name>A0A830HIL4_9CHLO</name>
<dbReference type="InterPro" id="IPR033127">
    <property type="entry name" value="UBQ-activ_enz_E1_Cys_AS"/>
</dbReference>
<dbReference type="InterPro" id="IPR018075">
    <property type="entry name" value="UBQ-activ_enz_E1"/>
</dbReference>
<dbReference type="Gene3D" id="3.40.50.12550">
    <property type="entry name" value="Ubiquitin-activating enzyme E1, inactive adenylation domain, subdomain 2"/>
    <property type="match status" value="1"/>
</dbReference>
<keyword evidence="8 10" id="KW-0067">ATP-binding</keyword>
<dbReference type="FunFam" id="3.40.50.720:FF:000015">
    <property type="entry name" value="Ubiquitin-activating enzyme E1 1"/>
    <property type="match status" value="1"/>
</dbReference>
<evidence type="ECO:0000313" key="13">
    <source>
        <dbReference type="EMBL" id="GHP06433.1"/>
    </source>
</evidence>